<sequence>MSFIKKMQQKEFWSNFAKIAIPFFVFLSIAMLLMNSWRDVFAGDFAKVNEANFANGEWIRFFGIKVVISFFYGLWMTNRNMK</sequence>
<dbReference type="RefSeq" id="WP_379665191.1">
    <property type="nucleotide sequence ID" value="NZ_JBHULH010000001.1"/>
</dbReference>
<keyword evidence="1" id="KW-0472">Membrane</keyword>
<evidence type="ECO:0000256" key="1">
    <source>
        <dbReference type="SAM" id="Phobius"/>
    </source>
</evidence>
<dbReference type="EMBL" id="JBHULH010000001">
    <property type="protein sequence ID" value="MFD2566484.1"/>
    <property type="molecule type" value="Genomic_DNA"/>
</dbReference>
<accession>A0ABW5LPK9</accession>
<feature type="transmembrane region" description="Helical" evidence="1">
    <location>
        <begin position="12"/>
        <end position="34"/>
    </location>
</feature>
<keyword evidence="1" id="KW-1133">Transmembrane helix</keyword>
<organism evidence="2 3">
    <name type="scientific">Pseudotenacibaculum haliotis</name>
    <dbReference type="NCBI Taxonomy" id="1862138"/>
    <lineage>
        <taxon>Bacteria</taxon>
        <taxon>Pseudomonadati</taxon>
        <taxon>Bacteroidota</taxon>
        <taxon>Flavobacteriia</taxon>
        <taxon>Flavobacteriales</taxon>
        <taxon>Flavobacteriaceae</taxon>
        <taxon>Pseudotenacibaculum</taxon>
    </lineage>
</organism>
<evidence type="ECO:0000313" key="2">
    <source>
        <dbReference type="EMBL" id="MFD2566484.1"/>
    </source>
</evidence>
<reference evidence="3" key="1">
    <citation type="journal article" date="2019" name="Int. J. Syst. Evol. Microbiol.">
        <title>The Global Catalogue of Microorganisms (GCM) 10K type strain sequencing project: providing services to taxonomists for standard genome sequencing and annotation.</title>
        <authorList>
            <consortium name="The Broad Institute Genomics Platform"/>
            <consortium name="The Broad Institute Genome Sequencing Center for Infectious Disease"/>
            <person name="Wu L."/>
            <person name="Ma J."/>
        </authorList>
    </citation>
    <scope>NUCLEOTIDE SEQUENCE [LARGE SCALE GENOMIC DNA]</scope>
    <source>
        <strain evidence="3">KCTC 52127</strain>
    </source>
</reference>
<gene>
    <name evidence="2" type="ORF">ACFSRZ_03815</name>
</gene>
<evidence type="ECO:0000313" key="3">
    <source>
        <dbReference type="Proteomes" id="UP001597508"/>
    </source>
</evidence>
<keyword evidence="1" id="KW-0812">Transmembrane</keyword>
<proteinExistence type="predicted"/>
<feature type="transmembrane region" description="Helical" evidence="1">
    <location>
        <begin position="58"/>
        <end position="75"/>
    </location>
</feature>
<protein>
    <submittedName>
        <fullName evidence="2">Uncharacterized protein</fullName>
    </submittedName>
</protein>
<name>A0ABW5LPK9_9FLAO</name>
<keyword evidence="3" id="KW-1185">Reference proteome</keyword>
<dbReference type="Proteomes" id="UP001597508">
    <property type="component" value="Unassembled WGS sequence"/>
</dbReference>
<comment type="caution">
    <text evidence="2">The sequence shown here is derived from an EMBL/GenBank/DDBJ whole genome shotgun (WGS) entry which is preliminary data.</text>
</comment>